<dbReference type="EMBL" id="GL376621">
    <property type="status" value="NOT_ANNOTATED_CDS"/>
    <property type="molecule type" value="Genomic_DNA"/>
</dbReference>
<dbReference type="EnsemblProtists" id="PYU1_T011931">
    <property type="protein sequence ID" value="PYU1_T011931"/>
    <property type="gene ID" value="PYU1_G011905"/>
</dbReference>
<proteinExistence type="inferred from homology"/>
<dbReference type="GO" id="GO:0005737">
    <property type="term" value="C:cytoplasm"/>
    <property type="evidence" value="ECO:0007669"/>
    <property type="project" value="TreeGrafter"/>
</dbReference>
<reference evidence="4" key="3">
    <citation type="submission" date="2015-02" db="UniProtKB">
        <authorList>
            <consortium name="EnsemblProtists"/>
        </authorList>
    </citation>
    <scope>IDENTIFICATION</scope>
    <source>
        <strain evidence="4">DAOM BR144</strain>
    </source>
</reference>
<feature type="domain" description="GMP phosphodiesterase delta subunit" evidence="3">
    <location>
        <begin position="81"/>
        <end position="134"/>
    </location>
</feature>
<accession>K3X3Y2</accession>
<evidence type="ECO:0000256" key="1">
    <source>
        <dbReference type="ARBA" id="ARBA00008102"/>
    </source>
</evidence>
<dbReference type="InterPro" id="IPR008015">
    <property type="entry name" value="PDED_dom"/>
</dbReference>
<dbReference type="PANTHER" id="PTHR12976:SF0">
    <property type="entry name" value="RETINAL ROD RHODOPSIN-SENSITIVE CGMP 3',5'-CYCLIC PHOSPHODIESTERASE SUBUNIT DELTA"/>
    <property type="match status" value="1"/>
</dbReference>
<sequence>MEPKHMNHDDDLSCKISKVKLSGEKQTARLKGELDEKSIKDDVAEAKLDLEVEREWKQLQNEAGAGKIEISSTRKPRRSPKDGHVTRIPAVILKCSAVSREINFSSAEEITQFRLEQRVYLEGSCIEGMFSIDFAWFFYP</sequence>
<dbReference type="PANTHER" id="PTHR12976">
    <property type="entry name" value="RETINAL ROD RHODOPSIN-SENSITIVE CGMP 3',5'-CYCLIC PHOSPHODIESTERASE DELTA-SUBUNIT"/>
    <property type="match status" value="1"/>
</dbReference>
<dbReference type="InterPro" id="IPR037036">
    <property type="entry name" value="PDED_dom_sf"/>
</dbReference>
<dbReference type="AlphaFoldDB" id="K3X3Y2"/>
<evidence type="ECO:0000256" key="2">
    <source>
        <dbReference type="SAM" id="MobiDB-lite"/>
    </source>
</evidence>
<dbReference type="InterPro" id="IPR014756">
    <property type="entry name" value="Ig_E-set"/>
</dbReference>
<dbReference type="Proteomes" id="UP000019132">
    <property type="component" value="Unassembled WGS sequence"/>
</dbReference>
<evidence type="ECO:0000313" key="5">
    <source>
        <dbReference type="Proteomes" id="UP000019132"/>
    </source>
</evidence>
<dbReference type="InParanoid" id="K3X3Y2"/>
<dbReference type="HOGENOM" id="CLU_120233_0_0_1"/>
<comment type="similarity">
    <text evidence="1">Belongs to the PDE6D/unc-119 family.</text>
</comment>
<dbReference type="eggNOG" id="KOG4038">
    <property type="taxonomic scope" value="Eukaryota"/>
</dbReference>
<feature type="region of interest" description="Disordered" evidence="2">
    <location>
        <begin position="64"/>
        <end position="83"/>
    </location>
</feature>
<dbReference type="STRING" id="431595.K3X3Y2"/>
<protein>
    <recommendedName>
        <fullName evidence="3">GMP phosphodiesterase delta subunit domain-containing protein</fullName>
    </recommendedName>
</protein>
<dbReference type="Pfam" id="PF05351">
    <property type="entry name" value="GMP_PDE_delta"/>
    <property type="match status" value="1"/>
</dbReference>
<dbReference type="SUPFAM" id="SSF81296">
    <property type="entry name" value="E set domains"/>
    <property type="match status" value="1"/>
</dbReference>
<organism evidence="4 5">
    <name type="scientific">Globisporangium ultimum (strain ATCC 200006 / CBS 805.95 / DAOM BR144)</name>
    <name type="common">Pythium ultimum</name>
    <dbReference type="NCBI Taxonomy" id="431595"/>
    <lineage>
        <taxon>Eukaryota</taxon>
        <taxon>Sar</taxon>
        <taxon>Stramenopiles</taxon>
        <taxon>Oomycota</taxon>
        <taxon>Peronosporomycetes</taxon>
        <taxon>Pythiales</taxon>
        <taxon>Pythiaceae</taxon>
        <taxon>Globisporangium</taxon>
    </lineage>
</organism>
<evidence type="ECO:0000313" key="4">
    <source>
        <dbReference type="EnsemblProtists" id="PYU1_T011931"/>
    </source>
</evidence>
<name>K3X3Y2_GLOUD</name>
<evidence type="ECO:0000259" key="3">
    <source>
        <dbReference type="Pfam" id="PF05351"/>
    </source>
</evidence>
<dbReference type="VEuPathDB" id="FungiDB:PYU1_G011905"/>
<dbReference type="Gene3D" id="2.70.50.40">
    <property type="entry name" value="GMP phosphodiesterase, delta subunit"/>
    <property type="match status" value="1"/>
</dbReference>
<reference evidence="5" key="2">
    <citation type="submission" date="2010-04" db="EMBL/GenBank/DDBJ databases">
        <authorList>
            <person name="Buell R."/>
            <person name="Hamilton J."/>
            <person name="Hostetler J."/>
        </authorList>
    </citation>
    <scope>NUCLEOTIDE SEQUENCE [LARGE SCALE GENOMIC DNA]</scope>
    <source>
        <strain evidence="5">DAOM:BR144</strain>
    </source>
</reference>
<reference evidence="5" key="1">
    <citation type="journal article" date="2010" name="Genome Biol.">
        <title>Genome sequence of the necrotrophic plant pathogen Pythium ultimum reveals original pathogenicity mechanisms and effector repertoire.</title>
        <authorList>
            <person name="Levesque C.A."/>
            <person name="Brouwer H."/>
            <person name="Cano L."/>
            <person name="Hamilton J.P."/>
            <person name="Holt C."/>
            <person name="Huitema E."/>
            <person name="Raffaele S."/>
            <person name="Robideau G.P."/>
            <person name="Thines M."/>
            <person name="Win J."/>
            <person name="Zerillo M.M."/>
            <person name="Beakes G.W."/>
            <person name="Boore J.L."/>
            <person name="Busam D."/>
            <person name="Dumas B."/>
            <person name="Ferriera S."/>
            <person name="Fuerstenberg S.I."/>
            <person name="Gachon C.M."/>
            <person name="Gaulin E."/>
            <person name="Govers F."/>
            <person name="Grenville-Briggs L."/>
            <person name="Horner N."/>
            <person name="Hostetler J."/>
            <person name="Jiang R.H."/>
            <person name="Johnson J."/>
            <person name="Krajaejun T."/>
            <person name="Lin H."/>
            <person name="Meijer H.J."/>
            <person name="Moore B."/>
            <person name="Morris P."/>
            <person name="Phuntmart V."/>
            <person name="Puiu D."/>
            <person name="Shetty J."/>
            <person name="Stajich J.E."/>
            <person name="Tripathy S."/>
            <person name="Wawra S."/>
            <person name="van West P."/>
            <person name="Whitty B.R."/>
            <person name="Coutinho P.M."/>
            <person name="Henrissat B."/>
            <person name="Martin F."/>
            <person name="Thomas P.D."/>
            <person name="Tyler B.M."/>
            <person name="De Vries R.P."/>
            <person name="Kamoun S."/>
            <person name="Yandell M."/>
            <person name="Tisserat N."/>
            <person name="Buell C.R."/>
        </authorList>
    </citation>
    <scope>NUCLEOTIDE SEQUENCE</scope>
    <source>
        <strain evidence="5">DAOM:BR144</strain>
    </source>
</reference>
<keyword evidence="5" id="KW-1185">Reference proteome</keyword>